<keyword evidence="1" id="KW-0805">Transcription regulation</keyword>
<dbReference type="InterPro" id="IPR035472">
    <property type="entry name" value="RpiR-like_SIS"/>
</dbReference>
<dbReference type="EMBL" id="FNLO01000001">
    <property type="protein sequence ID" value="SDV46739.1"/>
    <property type="molecule type" value="Genomic_DNA"/>
</dbReference>
<name>A0A1H2PK29_9BURK</name>
<dbReference type="Pfam" id="PF01418">
    <property type="entry name" value="HTH_6"/>
    <property type="match status" value="1"/>
</dbReference>
<dbReference type="RefSeq" id="WP_091904359.1">
    <property type="nucleotide sequence ID" value="NZ_FNLO01000001.1"/>
</dbReference>
<dbReference type="InterPro" id="IPR001347">
    <property type="entry name" value="SIS_dom"/>
</dbReference>
<dbReference type="CDD" id="cd05013">
    <property type="entry name" value="SIS_RpiR"/>
    <property type="match status" value="1"/>
</dbReference>
<dbReference type="InterPro" id="IPR000281">
    <property type="entry name" value="HTH_RpiR"/>
</dbReference>
<dbReference type="PANTHER" id="PTHR30514:SF18">
    <property type="entry name" value="RPIR-FAMILY TRANSCRIPTIONAL REGULATOR"/>
    <property type="match status" value="1"/>
</dbReference>
<evidence type="ECO:0000313" key="8">
    <source>
        <dbReference type="EMBL" id="SDV46739.1"/>
    </source>
</evidence>
<dbReference type="Gene3D" id="3.40.50.10490">
    <property type="entry name" value="Glucose-6-phosphate isomerase like protein, domain 1"/>
    <property type="match status" value="1"/>
</dbReference>
<dbReference type="InterPro" id="IPR047640">
    <property type="entry name" value="RpiR-like"/>
</dbReference>
<dbReference type="STRING" id="1770053.SAMN05216551_101595"/>
<dbReference type="GO" id="GO:0003677">
    <property type="term" value="F:DNA binding"/>
    <property type="evidence" value="ECO:0007669"/>
    <property type="project" value="UniProtKB-KW"/>
</dbReference>
<gene>
    <name evidence="8" type="ORF">SAMN05216551_101595</name>
</gene>
<feature type="domain" description="SIS" evidence="7">
    <location>
        <begin position="123"/>
        <end position="261"/>
    </location>
</feature>
<proteinExistence type="predicted"/>
<dbReference type="InterPro" id="IPR046348">
    <property type="entry name" value="SIS_dom_sf"/>
</dbReference>
<dbReference type="InterPro" id="IPR036388">
    <property type="entry name" value="WH-like_DNA-bd_sf"/>
</dbReference>
<dbReference type="GO" id="GO:0003700">
    <property type="term" value="F:DNA-binding transcription factor activity"/>
    <property type="evidence" value="ECO:0007669"/>
    <property type="project" value="InterPro"/>
</dbReference>
<reference evidence="9" key="1">
    <citation type="submission" date="2016-09" db="EMBL/GenBank/DDBJ databases">
        <authorList>
            <person name="Varghese N."/>
            <person name="Submissions S."/>
        </authorList>
    </citation>
    <scope>NUCLEOTIDE SEQUENCE [LARGE SCALE GENOMIC DNA]</scope>
    <source>
        <strain evidence="9">JS23</strain>
    </source>
</reference>
<dbReference type="Gene3D" id="1.10.10.10">
    <property type="entry name" value="Winged helix-like DNA-binding domain superfamily/Winged helix DNA-binding domain"/>
    <property type="match status" value="1"/>
</dbReference>
<protein>
    <submittedName>
        <fullName evidence="8">DNA-binding transcriptional regulator, MurR/RpiR family, contains HTH and SIS domains</fullName>
    </submittedName>
</protein>
<keyword evidence="2 8" id="KW-0238">DNA-binding</keyword>
<dbReference type="GO" id="GO:0097367">
    <property type="term" value="F:carbohydrate derivative binding"/>
    <property type="evidence" value="ECO:0007669"/>
    <property type="project" value="InterPro"/>
</dbReference>
<accession>A0A1H2PK29</accession>
<keyword evidence="9" id="KW-1185">Reference proteome</keyword>
<evidence type="ECO:0000259" key="7">
    <source>
        <dbReference type="PROSITE" id="PS51464"/>
    </source>
</evidence>
<dbReference type="PROSITE" id="PS51071">
    <property type="entry name" value="HTH_RPIR"/>
    <property type="match status" value="1"/>
</dbReference>
<sequence>MLFVDAVKAASAQLTPSQKQLARHILDHSEQIAFATAKQVGDAAGVSDAAVVRFARALGYDGFPAMRMALRDGLLERVGSVGMRSIGHPTSSGEDLRRAVFANDAALIEATEQLNSTALAETVVDLMSRARRIWIVGHGTTYPLALMLSMQLNQAFGNADVLNVGNGDLADRLRHVGKGDVLIGIGYARYLPYTLDVMRIGGRFGAHVIAITDKPSSPLAELAQHTFVVGRSGAAIAWWSQAGTLALVNWLVEIALHRNGPAVTEWLRRSDEVWRELGHWNSDGNSPDDRSLVDHLKAQESAAQAFASQSTKEHSNEGSEVQVGRRKRR</sequence>
<organism evidence="8 9">
    <name type="scientific">Chitinasiproducens palmae</name>
    <dbReference type="NCBI Taxonomy" id="1770053"/>
    <lineage>
        <taxon>Bacteria</taxon>
        <taxon>Pseudomonadati</taxon>
        <taxon>Pseudomonadota</taxon>
        <taxon>Betaproteobacteria</taxon>
        <taxon>Burkholderiales</taxon>
        <taxon>Burkholderiaceae</taxon>
        <taxon>Chitinasiproducens</taxon>
    </lineage>
</organism>
<dbReference type="PROSITE" id="PS51464">
    <property type="entry name" value="SIS"/>
    <property type="match status" value="1"/>
</dbReference>
<dbReference type="Proteomes" id="UP000243719">
    <property type="component" value="Unassembled WGS sequence"/>
</dbReference>
<dbReference type="SUPFAM" id="SSF53697">
    <property type="entry name" value="SIS domain"/>
    <property type="match status" value="1"/>
</dbReference>
<dbReference type="Pfam" id="PF01380">
    <property type="entry name" value="SIS"/>
    <property type="match status" value="1"/>
</dbReference>
<evidence type="ECO:0000313" key="9">
    <source>
        <dbReference type="Proteomes" id="UP000243719"/>
    </source>
</evidence>
<evidence type="ECO:0000256" key="4">
    <source>
        <dbReference type="ARBA" id="ARBA00023163"/>
    </source>
</evidence>
<dbReference type="OrthoDB" id="8998729at2"/>
<feature type="region of interest" description="Disordered" evidence="5">
    <location>
        <begin position="303"/>
        <end position="329"/>
    </location>
</feature>
<evidence type="ECO:0000259" key="6">
    <source>
        <dbReference type="PROSITE" id="PS51071"/>
    </source>
</evidence>
<dbReference type="PANTHER" id="PTHR30514">
    <property type="entry name" value="GLUCOKINASE"/>
    <property type="match status" value="1"/>
</dbReference>
<evidence type="ECO:0000256" key="5">
    <source>
        <dbReference type="SAM" id="MobiDB-lite"/>
    </source>
</evidence>
<evidence type="ECO:0000256" key="1">
    <source>
        <dbReference type="ARBA" id="ARBA00023015"/>
    </source>
</evidence>
<evidence type="ECO:0000256" key="2">
    <source>
        <dbReference type="ARBA" id="ARBA00023125"/>
    </source>
</evidence>
<evidence type="ECO:0000256" key="3">
    <source>
        <dbReference type="ARBA" id="ARBA00023152"/>
    </source>
</evidence>
<dbReference type="InterPro" id="IPR009057">
    <property type="entry name" value="Homeodomain-like_sf"/>
</dbReference>
<keyword evidence="3" id="KW-0324">Glycolysis</keyword>
<dbReference type="GO" id="GO:0006096">
    <property type="term" value="P:glycolytic process"/>
    <property type="evidence" value="ECO:0007669"/>
    <property type="project" value="UniProtKB-KW"/>
</dbReference>
<dbReference type="AlphaFoldDB" id="A0A1H2PK29"/>
<keyword evidence="4" id="KW-0804">Transcription</keyword>
<dbReference type="SUPFAM" id="SSF46689">
    <property type="entry name" value="Homeodomain-like"/>
    <property type="match status" value="1"/>
</dbReference>
<feature type="domain" description="HTH rpiR-type" evidence="6">
    <location>
        <begin position="1"/>
        <end position="77"/>
    </location>
</feature>